<dbReference type="Gene3D" id="3.30.40.10">
    <property type="entry name" value="Zinc/RING finger domain, C3HC4 (zinc finger)"/>
    <property type="match status" value="1"/>
</dbReference>
<evidence type="ECO:0000313" key="3">
    <source>
        <dbReference type="EMBL" id="KAK1414390.1"/>
    </source>
</evidence>
<gene>
    <name evidence="3" type="ORF">QVD17_30134</name>
</gene>
<comment type="caution">
    <text evidence="3">The sequence shown here is derived from an EMBL/GenBank/DDBJ whole genome shotgun (WGS) entry which is preliminary data.</text>
</comment>
<dbReference type="AlphaFoldDB" id="A0AAD8NFR9"/>
<feature type="domain" description="RING-type" evidence="2">
    <location>
        <begin position="61"/>
        <end position="99"/>
    </location>
</feature>
<dbReference type="PROSITE" id="PS50089">
    <property type="entry name" value="ZF_RING_2"/>
    <property type="match status" value="1"/>
</dbReference>
<dbReference type="EMBL" id="JAUHHV010000008">
    <property type="protein sequence ID" value="KAK1414390.1"/>
    <property type="molecule type" value="Genomic_DNA"/>
</dbReference>
<dbReference type="Proteomes" id="UP001229421">
    <property type="component" value="Unassembled WGS sequence"/>
</dbReference>
<keyword evidence="1" id="KW-0479">Metal-binding</keyword>
<sequence length="109" mass="11826">MITGDDSPVVSETINLGMALAAERKKMKVGPMDGVVVRLFEAEERDVEAAEDGEGAIDVLCCLCEDGYKGAALIPCGHTYCRVCCGAMWSKKEMCPLCNCLIMEILEIF</sequence>
<accession>A0AAD8NFR9</accession>
<organism evidence="3 4">
    <name type="scientific">Tagetes erecta</name>
    <name type="common">African marigold</name>
    <dbReference type="NCBI Taxonomy" id="13708"/>
    <lineage>
        <taxon>Eukaryota</taxon>
        <taxon>Viridiplantae</taxon>
        <taxon>Streptophyta</taxon>
        <taxon>Embryophyta</taxon>
        <taxon>Tracheophyta</taxon>
        <taxon>Spermatophyta</taxon>
        <taxon>Magnoliopsida</taxon>
        <taxon>eudicotyledons</taxon>
        <taxon>Gunneridae</taxon>
        <taxon>Pentapetalae</taxon>
        <taxon>asterids</taxon>
        <taxon>campanulids</taxon>
        <taxon>Asterales</taxon>
        <taxon>Asteraceae</taxon>
        <taxon>Asteroideae</taxon>
        <taxon>Heliantheae alliance</taxon>
        <taxon>Tageteae</taxon>
        <taxon>Tagetes</taxon>
    </lineage>
</organism>
<dbReference type="SUPFAM" id="SSF57850">
    <property type="entry name" value="RING/U-box"/>
    <property type="match status" value="1"/>
</dbReference>
<keyword evidence="1" id="KW-0863">Zinc-finger</keyword>
<dbReference type="Pfam" id="PF13920">
    <property type="entry name" value="zf-C3HC4_3"/>
    <property type="match status" value="1"/>
</dbReference>
<keyword evidence="4" id="KW-1185">Reference proteome</keyword>
<dbReference type="PANTHER" id="PTHR46629">
    <property type="entry name" value="OS01G0917900 PROTEIN"/>
    <property type="match status" value="1"/>
</dbReference>
<keyword evidence="1" id="KW-0862">Zinc</keyword>
<protein>
    <recommendedName>
        <fullName evidence="2">RING-type domain-containing protein</fullName>
    </recommendedName>
</protein>
<dbReference type="SMART" id="SM00184">
    <property type="entry name" value="RING"/>
    <property type="match status" value="1"/>
</dbReference>
<evidence type="ECO:0000313" key="4">
    <source>
        <dbReference type="Proteomes" id="UP001229421"/>
    </source>
</evidence>
<evidence type="ECO:0000256" key="1">
    <source>
        <dbReference type="PROSITE-ProRule" id="PRU00175"/>
    </source>
</evidence>
<name>A0AAD8NFR9_TARER</name>
<proteinExistence type="predicted"/>
<dbReference type="InterPro" id="IPR013083">
    <property type="entry name" value="Znf_RING/FYVE/PHD"/>
</dbReference>
<evidence type="ECO:0000259" key="2">
    <source>
        <dbReference type="PROSITE" id="PS50089"/>
    </source>
</evidence>
<dbReference type="InterPro" id="IPR001841">
    <property type="entry name" value="Znf_RING"/>
</dbReference>
<dbReference type="GO" id="GO:0008270">
    <property type="term" value="F:zinc ion binding"/>
    <property type="evidence" value="ECO:0007669"/>
    <property type="project" value="UniProtKB-KW"/>
</dbReference>
<reference evidence="3" key="1">
    <citation type="journal article" date="2023" name="bioRxiv">
        <title>Improved chromosome-level genome assembly for marigold (Tagetes erecta).</title>
        <authorList>
            <person name="Jiang F."/>
            <person name="Yuan L."/>
            <person name="Wang S."/>
            <person name="Wang H."/>
            <person name="Xu D."/>
            <person name="Wang A."/>
            <person name="Fan W."/>
        </authorList>
    </citation>
    <scope>NUCLEOTIDE SEQUENCE</scope>
    <source>
        <strain evidence="3">WSJ</strain>
        <tissue evidence="3">Leaf</tissue>
    </source>
</reference>